<evidence type="ECO:0000256" key="4">
    <source>
        <dbReference type="ARBA" id="ARBA00022801"/>
    </source>
</evidence>
<dbReference type="GO" id="GO:0003723">
    <property type="term" value="F:RNA binding"/>
    <property type="evidence" value="ECO:0007669"/>
    <property type="project" value="TreeGrafter"/>
</dbReference>
<dbReference type="InterPro" id="IPR016193">
    <property type="entry name" value="Cytidine_deaminase-like"/>
</dbReference>
<dbReference type="GO" id="GO:0004126">
    <property type="term" value="F:cytidine deaminase activity"/>
    <property type="evidence" value="ECO:0007669"/>
    <property type="project" value="TreeGrafter"/>
</dbReference>
<dbReference type="EMBL" id="AGCU01064261">
    <property type="status" value="NOT_ANNOTATED_CDS"/>
    <property type="molecule type" value="Genomic_DNA"/>
</dbReference>
<comment type="similarity">
    <text evidence="2">Belongs to the cytidine and deoxycytidylate deaminase family.</text>
</comment>
<dbReference type="GO" id="GO:0005737">
    <property type="term" value="C:cytoplasm"/>
    <property type="evidence" value="ECO:0007669"/>
    <property type="project" value="TreeGrafter"/>
</dbReference>
<dbReference type="GO" id="GO:0016554">
    <property type="term" value="P:cytidine to uridine editing"/>
    <property type="evidence" value="ECO:0007669"/>
    <property type="project" value="TreeGrafter"/>
</dbReference>
<evidence type="ECO:0000256" key="3">
    <source>
        <dbReference type="ARBA" id="ARBA00022723"/>
    </source>
</evidence>
<keyword evidence="8" id="KW-1185">Reference proteome</keyword>
<evidence type="ECO:0000256" key="5">
    <source>
        <dbReference type="ARBA" id="ARBA00022833"/>
    </source>
</evidence>
<keyword evidence="4" id="KW-0378">Hydrolase</keyword>
<dbReference type="Gene3D" id="3.40.140.10">
    <property type="entry name" value="Cytidine Deaminase, domain 2"/>
    <property type="match status" value="2"/>
</dbReference>
<dbReference type="GO" id="GO:0005634">
    <property type="term" value="C:nucleus"/>
    <property type="evidence" value="ECO:0007669"/>
    <property type="project" value="TreeGrafter"/>
</dbReference>
<protein>
    <recommendedName>
        <fullName evidence="6">CMP/dCMP-type deaminase domain-containing protein</fullName>
    </recommendedName>
</protein>
<evidence type="ECO:0000256" key="1">
    <source>
        <dbReference type="ARBA" id="ARBA00001947"/>
    </source>
</evidence>
<dbReference type="InterPro" id="IPR002125">
    <property type="entry name" value="CMP_dCMP_dom"/>
</dbReference>
<feature type="domain" description="CMP/dCMP-type deaminase" evidence="6">
    <location>
        <begin position="1"/>
        <end position="74"/>
    </location>
</feature>
<name>K7G211_PELSI</name>
<dbReference type="PANTHER" id="PTHR13857">
    <property type="entry name" value="MRNA EDITING ENZYME"/>
    <property type="match status" value="1"/>
</dbReference>
<dbReference type="Pfam" id="PF18750">
    <property type="entry name" value="SNAD4"/>
    <property type="match status" value="2"/>
</dbReference>
<reference evidence="8" key="2">
    <citation type="journal article" date="2013" name="Nat. Genet.">
        <title>The draft genomes of soft-shell turtle and green sea turtle yield insights into the development and evolution of the turtle-specific body plan.</title>
        <authorList>
            <person name="Wang Z."/>
            <person name="Pascual-Anaya J."/>
            <person name="Zadissa A."/>
            <person name="Li W."/>
            <person name="Niimura Y."/>
            <person name="Huang Z."/>
            <person name="Li C."/>
            <person name="White S."/>
            <person name="Xiong Z."/>
            <person name="Fang D."/>
            <person name="Wang B."/>
            <person name="Ming Y."/>
            <person name="Chen Y."/>
            <person name="Zheng Y."/>
            <person name="Kuraku S."/>
            <person name="Pignatelli M."/>
            <person name="Herrero J."/>
            <person name="Beal K."/>
            <person name="Nozawa M."/>
            <person name="Li Q."/>
            <person name="Wang J."/>
            <person name="Zhang H."/>
            <person name="Yu L."/>
            <person name="Shigenobu S."/>
            <person name="Wang J."/>
            <person name="Liu J."/>
            <person name="Flicek P."/>
            <person name="Searle S."/>
            <person name="Wang J."/>
            <person name="Kuratani S."/>
            <person name="Yin Y."/>
            <person name="Aken B."/>
            <person name="Zhang G."/>
            <person name="Irie N."/>
        </authorList>
    </citation>
    <scope>NUCLEOTIDE SEQUENCE [LARGE SCALE GENOMIC DNA]</scope>
    <source>
        <strain evidence="8">Daiwa-1</strain>
    </source>
</reference>
<evidence type="ECO:0000259" key="6">
    <source>
        <dbReference type="PROSITE" id="PS51747"/>
    </source>
</evidence>
<dbReference type="OMA" id="RNPMEAT"/>
<dbReference type="AlphaFoldDB" id="K7G211"/>
<feature type="domain" description="CMP/dCMP-type deaminase" evidence="6">
    <location>
        <begin position="144"/>
        <end position="262"/>
    </location>
</feature>
<proteinExistence type="inferred from homology"/>
<reference evidence="8" key="1">
    <citation type="submission" date="2011-10" db="EMBL/GenBank/DDBJ databases">
        <authorList>
            <consortium name="Soft-shell Turtle Genome Consortium"/>
        </authorList>
    </citation>
    <scope>NUCLEOTIDE SEQUENCE [LARGE SCALE GENOMIC DNA]</scope>
    <source>
        <strain evidence="8">Daiwa-1</strain>
    </source>
</reference>
<dbReference type="GO" id="GO:0008270">
    <property type="term" value="F:zinc ion binding"/>
    <property type="evidence" value="ECO:0007669"/>
    <property type="project" value="InterPro"/>
</dbReference>
<dbReference type="InterPro" id="IPR050610">
    <property type="entry name" value="APOBEC_Cyt_Deaminase"/>
</dbReference>
<evidence type="ECO:0000313" key="7">
    <source>
        <dbReference type="Ensembl" id="ENSPSIP00000014322.1"/>
    </source>
</evidence>
<dbReference type="PANTHER" id="PTHR13857:SF26">
    <property type="entry name" value="C-U-EDITING ENZYME APOBEC-1"/>
    <property type="match status" value="1"/>
</dbReference>
<dbReference type="InterPro" id="IPR016192">
    <property type="entry name" value="APOBEC/CMP_deaminase_Zn-bd"/>
</dbReference>
<dbReference type="PROSITE" id="PS51747">
    <property type="entry name" value="CYT_DCMP_DEAMINASES_2"/>
    <property type="match status" value="2"/>
</dbReference>
<keyword evidence="3" id="KW-0479">Metal-binding</keyword>
<dbReference type="EMBL" id="AGCU01064262">
    <property type="status" value="NOT_ANNOTATED_CDS"/>
    <property type="molecule type" value="Genomic_DNA"/>
</dbReference>
<evidence type="ECO:0000256" key="2">
    <source>
        <dbReference type="ARBA" id="ARBA00006576"/>
    </source>
</evidence>
<reference evidence="7" key="4">
    <citation type="submission" date="2025-09" db="UniProtKB">
        <authorList>
            <consortium name="Ensembl"/>
        </authorList>
    </citation>
    <scope>IDENTIFICATION</scope>
</reference>
<dbReference type="Ensembl" id="ENSPSIT00000014390.1">
    <property type="protein sequence ID" value="ENSPSIP00000014322.1"/>
    <property type="gene ID" value="ENSPSIG00000012791.1"/>
</dbReference>
<dbReference type="SUPFAM" id="SSF53927">
    <property type="entry name" value="Cytidine deaminase-like"/>
    <property type="match status" value="1"/>
</dbReference>
<accession>K7G211</accession>
<dbReference type="Proteomes" id="UP000007267">
    <property type="component" value="Unassembled WGS sequence"/>
</dbReference>
<dbReference type="GeneTree" id="ENSGT00940000161190"/>
<dbReference type="eggNOG" id="ENOG502SNW2">
    <property type="taxonomic scope" value="Eukaryota"/>
</dbReference>
<reference evidence="7" key="3">
    <citation type="submission" date="2025-08" db="UniProtKB">
        <authorList>
            <consortium name="Ensembl"/>
        </authorList>
    </citation>
    <scope>IDENTIFICATION</scope>
</reference>
<comment type="cofactor">
    <cofactor evidence="1">
        <name>Zn(2+)</name>
        <dbReference type="ChEBI" id="CHEBI:29105"/>
    </cofactor>
</comment>
<evidence type="ECO:0000313" key="8">
    <source>
        <dbReference type="Proteomes" id="UP000007267"/>
    </source>
</evidence>
<sequence length="318" mass="37300">HAEIYFLKDVFNRQRNDPSDHCSLTWYMTWSPCGECCKAIRDFLKEQPNVNLVIYVARIYCHEEENNRQGLRSLVNIGVTIRIMDLPVYSYCWRTFVCDEDNFPGSPEGSHHKSMLLTLGWITRPCSPPSNFTWCVHTSPHLINPNNVYLCHFVAHMHTNTFKTSAPFLILLTDEPSSLPGCERGKGATLCNIVLDKKWKERSLNPLTHCSVTWFLSWSPCWKCSQSVVEFRKAYPKVNLEIYVARLFRHEEECNRQGLRDLVMNGVTIRVMNLSAYNYCWRTFVSHQQGDDYWPWHLTPWIMFFSFELQLILQVSRS</sequence>
<organism evidence="7 8">
    <name type="scientific">Pelodiscus sinensis</name>
    <name type="common">Chinese softshell turtle</name>
    <name type="synonym">Trionyx sinensis</name>
    <dbReference type="NCBI Taxonomy" id="13735"/>
    <lineage>
        <taxon>Eukaryota</taxon>
        <taxon>Metazoa</taxon>
        <taxon>Chordata</taxon>
        <taxon>Craniata</taxon>
        <taxon>Vertebrata</taxon>
        <taxon>Euteleostomi</taxon>
        <taxon>Archelosauria</taxon>
        <taxon>Testudinata</taxon>
        <taxon>Testudines</taxon>
        <taxon>Cryptodira</taxon>
        <taxon>Trionychia</taxon>
        <taxon>Trionychidae</taxon>
        <taxon>Pelodiscus</taxon>
    </lineage>
</organism>
<dbReference type="PROSITE" id="PS00903">
    <property type="entry name" value="CYT_DCMP_DEAMINASES_1"/>
    <property type="match status" value="1"/>
</dbReference>
<keyword evidence="5" id="KW-0862">Zinc</keyword>
<dbReference type="EMBL" id="AGCU01064260">
    <property type="status" value="NOT_ANNOTATED_CDS"/>
    <property type="molecule type" value="Genomic_DNA"/>
</dbReference>
<dbReference type="HOGENOM" id="CLU_047918_0_0_1"/>